<proteinExistence type="predicted"/>
<dbReference type="InterPro" id="IPR018968">
    <property type="entry name" value="Phasin"/>
</dbReference>
<comment type="caution">
    <text evidence="3">The sequence shown here is derived from an EMBL/GenBank/DDBJ whole genome shotgun (WGS) entry which is preliminary data.</text>
</comment>
<evidence type="ECO:0000313" key="4">
    <source>
        <dbReference type="Proteomes" id="UP000058012"/>
    </source>
</evidence>
<sequence length="270" mass="27823">MEDGVKGIADAAIAAPVAAAEIAATEPLAQPEGPAVDAAPAPAAKAKGKAGRPRKVAAPAPATAVEAPVAPAAKPVRKAPAKRAVKAAKIAPKPAAKTSTIPVKTNQNEATSTKRAPAKQKDFIIMTASTTEMTETIQTAMKEAAEKAKAALEKSQAALGDMGTFTKGNVEAVVESTKILATGLQEMGKSYAAETKTVVETMQAEIKELAAVKSPAEFFEKQNAMLRKQFDAAVAATSKNSEAMLKLASEAFQPISNRVSLAVEKIKHAA</sequence>
<evidence type="ECO:0000313" key="3">
    <source>
        <dbReference type="EMBL" id="KUR72495.1"/>
    </source>
</evidence>
<accession>A0A117UX68</accession>
<dbReference type="EMBL" id="LLZS01000003">
    <property type="protein sequence ID" value="KUR72495.1"/>
    <property type="molecule type" value="Genomic_DNA"/>
</dbReference>
<name>A0A117UX68_9SPHN</name>
<keyword evidence="4" id="KW-1185">Reference proteome</keyword>
<evidence type="ECO:0000259" key="2">
    <source>
        <dbReference type="Pfam" id="PF09361"/>
    </source>
</evidence>
<gene>
    <name evidence="3" type="ORF">AQZ52_04420</name>
</gene>
<organism evidence="3 4">
    <name type="scientific">Novosphingobium fuchskuhlense</name>
    <dbReference type="NCBI Taxonomy" id="1117702"/>
    <lineage>
        <taxon>Bacteria</taxon>
        <taxon>Pseudomonadati</taxon>
        <taxon>Pseudomonadota</taxon>
        <taxon>Alphaproteobacteria</taxon>
        <taxon>Sphingomonadales</taxon>
        <taxon>Sphingomonadaceae</taxon>
        <taxon>Novosphingobium</taxon>
    </lineage>
</organism>
<feature type="compositionally biased region" description="Low complexity" evidence="1">
    <location>
        <begin position="34"/>
        <end position="45"/>
    </location>
</feature>
<dbReference type="STRING" id="1117702.AQZ52_04420"/>
<protein>
    <recommendedName>
        <fullName evidence="2">Phasin domain-containing protein</fullName>
    </recommendedName>
</protein>
<dbReference type="AlphaFoldDB" id="A0A117UX68"/>
<dbReference type="RefSeq" id="WP_067906719.1">
    <property type="nucleotide sequence ID" value="NZ_KQ954244.1"/>
</dbReference>
<evidence type="ECO:0000256" key="1">
    <source>
        <dbReference type="SAM" id="MobiDB-lite"/>
    </source>
</evidence>
<dbReference type="Pfam" id="PF09361">
    <property type="entry name" value="Phasin_2"/>
    <property type="match status" value="1"/>
</dbReference>
<feature type="domain" description="Phasin" evidence="2">
    <location>
        <begin position="162"/>
        <end position="259"/>
    </location>
</feature>
<dbReference type="OrthoDB" id="8479795at2"/>
<feature type="compositionally biased region" description="Basic residues" evidence="1">
    <location>
        <begin position="46"/>
        <end position="55"/>
    </location>
</feature>
<feature type="region of interest" description="Disordered" evidence="1">
    <location>
        <begin position="27"/>
        <end position="63"/>
    </location>
</feature>
<reference evidence="3 4" key="1">
    <citation type="submission" date="2015-10" db="EMBL/GenBank/DDBJ databases">
        <title>Draft genome sequence of Novosphingobium fuchskuhlense DSM 25065 isolated from a surface water sample of the southwest basin of Lake Grosse Fuchskuhle.</title>
        <authorList>
            <person name="Ruckert C."/>
            <person name="Winkler A."/>
            <person name="Glaeser J."/>
            <person name="Grossart H.-P."/>
            <person name="Kalinowski J."/>
            <person name="Glaeser S."/>
        </authorList>
    </citation>
    <scope>NUCLEOTIDE SEQUENCE [LARGE SCALE GENOMIC DNA]</scope>
    <source>
        <strain evidence="3 4">FNE08-7</strain>
    </source>
</reference>
<dbReference type="Proteomes" id="UP000058012">
    <property type="component" value="Unassembled WGS sequence"/>
</dbReference>